<evidence type="ECO:0008006" key="3">
    <source>
        <dbReference type="Google" id="ProtNLM"/>
    </source>
</evidence>
<evidence type="ECO:0000313" key="1">
    <source>
        <dbReference type="EMBL" id="KAK7043129.1"/>
    </source>
</evidence>
<reference evidence="1 2" key="1">
    <citation type="submission" date="2024-01" db="EMBL/GenBank/DDBJ databases">
        <title>A draft genome for a cacao thread blight-causing isolate of Paramarasmius palmivorus.</title>
        <authorList>
            <person name="Baruah I.K."/>
            <person name="Bukari Y."/>
            <person name="Amoako-Attah I."/>
            <person name="Meinhardt L.W."/>
            <person name="Bailey B.A."/>
            <person name="Cohen S.P."/>
        </authorList>
    </citation>
    <scope>NUCLEOTIDE SEQUENCE [LARGE SCALE GENOMIC DNA]</scope>
    <source>
        <strain evidence="1 2">GH-12</strain>
    </source>
</reference>
<proteinExistence type="predicted"/>
<sequence>MKLSIASSPRFPAELLTHIFEDVVASDMESFCLTKSAAIWPLTQTCQSWRKVAVTAPTLWNLIRTSTVFFGNAPRPRHLPQLFKLFLERSQPLPISFIIEFGSDQDDSESFTFNQELFNLLACHSSRWRHVQMLDFDGRVIQQLCQVKDLPILHSLHLCGQVNRKHHPSPADPLEVRGLATAPALVEAVLSLSFDGYDFEDVPSPKLGLHWAQLRELTFSVQLPQDFLEIAASLTSVECLHVAIGTSENANIADNILLPRVHSLELSGDDRGIVEVASRLVLPKLQNLRLATSLDSFETVRASSRFLSSIVGLQKRCVDMGGSSIRSLQVTAHALSSATARQLKESLHDVEELYLLQFDNEGEHANDAQVIKHLKENVFPRLRKLGMVIPYSKPRNFTFLSVLADVIKARQSALNREGLAQLEQVSLSMPRGGRPKHITVKGENTELFEQLEMFGKQGLDLCGGHLEGGKWVSTPHDTDWNRIKEKRRIARMHSMVNWGIS</sequence>
<dbReference type="AlphaFoldDB" id="A0AAW0CWZ5"/>
<dbReference type="InterPro" id="IPR032675">
    <property type="entry name" value="LRR_dom_sf"/>
</dbReference>
<gene>
    <name evidence="1" type="ORF">VNI00_008483</name>
</gene>
<keyword evidence="2" id="KW-1185">Reference proteome</keyword>
<dbReference type="Proteomes" id="UP001383192">
    <property type="component" value="Unassembled WGS sequence"/>
</dbReference>
<comment type="caution">
    <text evidence="1">The sequence shown here is derived from an EMBL/GenBank/DDBJ whole genome shotgun (WGS) entry which is preliminary data.</text>
</comment>
<dbReference type="EMBL" id="JAYKXP010000029">
    <property type="protein sequence ID" value="KAK7043129.1"/>
    <property type="molecule type" value="Genomic_DNA"/>
</dbReference>
<dbReference type="Gene3D" id="3.80.10.10">
    <property type="entry name" value="Ribonuclease Inhibitor"/>
    <property type="match status" value="1"/>
</dbReference>
<organism evidence="1 2">
    <name type="scientific">Paramarasmius palmivorus</name>
    <dbReference type="NCBI Taxonomy" id="297713"/>
    <lineage>
        <taxon>Eukaryota</taxon>
        <taxon>Fungi</taxon>
        <taxon>Dikarya</taxon>
        <taxon>Basidiomycota</taxon>
        <taxon>Agaricomycotina</taxon>
        <taxon>Agaricomycetes</taxon>
        <taxon>Agaricomycetidae</taxon>
        <taxon>Agaricales</taxon>
        <taxon>Marasmiineae</taxon>
        <taxon>Marasmiaceae</taxon>
        <taxon>Paramarasmius</taxon>
    </lineage>
</organism>
<protein>
    <recommendedName>
        <fullName evidence="3">F-box domain-containing protein</fullName>
    </recommendedName>
</protein>
<name>A0AAW0CWZ5_9AGAR</name>
<evidence type="ECO:0000313" key="2">
    <source>
        <dbReference type="Proteomes" id="UP001383192"/>
    </source>
</evidence>
<accession>A0AAW0CWZ5</accession>